<protein>
    <recommendedName>
        <fullName evidence="2">RING-type E3 ubiquitin transferase</fullName>
        <ecNumber evidence="2">2.3.2.27</ecNumber>
    </recommendedName>
</protein>
<evidence type="ECO:0000313" key="12">
    <source>
        <dbReference type="Proteomes" id="UP001274830"/>
    </source>
</evidence>
<evidence type="ECO:0000256" key="7">
    <source>
        <dbReference type="ARBA" id="ARBA00022833"/>
    </source>
</evidence>
<dbReference type="InterPro" id="IPR001841">
    <property type="entry name" value="Znf_RING"/>
</dbReference>
<organism evidence="11 12">
    <name type="scientific">Recurvomyces mirabilis</name>
    <dbReference type="NCBI Taxonomy" id="574656"/>
    <lineage>
        <taxon>Eukaryota</taxon>
        <taxon>Fungi</taxon>
        <taxon>Dikarya</taxon>
        <taxon>Ascomycota</taxon>
        <taxon>Pezizomycotina</taxon>
        <taxon>Dothideomycetes</taxon>
        <taxon>Dothideomycetidae</taxon>
        <taxon>Mycosphaerellales</taxon>
        <taxon>Teratosphaeriaceae</taxon>
        <taxon>Recurvomyces</taxon>
    </lineage>
</organism>
<sequence>MDHSNQQPQQRDMVFCHQCENEWYRDEHGLTCPECQSDFTEIIETNHDPREDNNRIPAEPPGTVVPQRQQHGDFYGAPDPDEVDLDNIEWRQTGPGTYRGSINRTITIDPRQLGQQQQGQGGLLGGIMGALGNVLGGVVTQGQQNQNQNQPGQYPGQQPGQPQQYRQLFQQQPQPGQPFDQRPQSANGGQGNRSASVPPGPQGGASVRHWHGPNFHMTMMTSSNGNMGAGNLFPRNANAPQPFQQQPDQMEQMLAQMFMNVGGPAGMRMAGPGQAAGPGMFPGAGQPDVGGMGGMGMLGNLMQMLGMPGHAGQMGDFVLDQATMDRVMTQFMEQHQSGNAPGPAPEAAINSLPTRTIVEKDFSENGKAECTICMDEVALGATVTELPCHHWFHFECIKAWLSEHDTCPHCRQGIMPKDEAATNQARQPNQAPRHDTHAPEYRGPAEMPGSFPPQFTRQGSGSQQNPYAVPESPTMHRRSSSTPGRPGSSRQGSAGDSGRLFQGMRNAFGGGGGGAGNNGNAGGPSGYS</sequence>
<dbReference type="SUPFAM" id="SSF57850">
    <property type="entry name" value="RING/U-box"/>
    <property type="match status" value="1"/>
</dbReference>
<gene>
    <name evidence="11" type="ORF">LTR78_009267</name>
</gene>
<dbReference type="FunFam" id="3.30.40.10:FF:000127">
    <property type="entry name" value="E3 ubiquitin-protein ligase RNF181"/>
    <property type="match status" value="1"/>
</dbReference>
<dbReference type="PANTHER" id="PTHR45931:SF3">
    <property type="entry name" value="RING ZINC FINGER-CONTAINING PROTEIN"/>
    <property type="match status" value="1"/>
</dbReference>
<dbReference type="PANTHER" id="PTHR45931">
    <property type="entry name" value="SI:CH211-59O9.10"/>
    <property type="match status" value="1"/>
</dbReference>
<feature type="domain" description="RING-type" evidence="10">
    <location>
        <begin position="370"/>
        <end position="411"/>
    </location>
</feature>
<dbReference type="Proteomes" id="UP001274830">
    <property type="component" value="Unassembled WGS sequence"/>
</dbReference>
<accession>A0AAE0WIP8</accession>
<dbReference type="InterPro" id="IPR013083">
    <property type="entry name" value="Znf_RING/FYVE/PHD"/>
</dbReference>
<evidence type="ECO:0000259" key="10">
    <source>
        <dbReference type="PROSITE" id="PS50089"/>
    </source>
</evidence>
<evidence type="ECO:0000256" key="2">
    <source>
        <dbReference type="ARBA" id="ARBA00012483"/>
    </source>
</evidence>
<evidence type="ECO:0000256" key="5">
    <source>
        <dbReference type="ARBA" id="ARBA00022771"/>
    </source>
</evidence>
<dbReference type="GO" id="GO:0061630">
    <property type="term" value="F:ubiquitin protein ligase activity"/>
    <property type="evidence" value="ECO:0007669"/>
    <property type="project" value="UniProtKB-EC"/>
</dbReference>
<dbReference type="EMBL" id="JAUTXT010000050">
    <property type="protein sequence ID" value="KAK3670823.1"/>
    <property type="molecule type" value="Genomic_DNA"/>
</dbReference>
<dbReference type="Pfam" id="PF13639">
    <property type="entry name" value="zf-RING_2"/>
    <property type="match status" value="1"/>
</dbReference>
<name>A0AAE0WIP8_9PEZI</name>
<dbReference type="InterPro" id="IPR051834">
    <property type="entry name" value="RING_finger_E3_ligase"/>
</dbReference>
<dbReference type="PROSITE" id="PS50089">
    <property type="entry name" value="ZF_RING_2"/>
    <property type="match status" value="1"/>
</dbReference>
<dbReference type="AlphaFoldDB" id="A0AAE0WIP8"/>
<keyword evidence="4" id="KW-0479">Metal-binding</keyword>
<evidence type="ECO:0000256" key="3">
    <source>
        <dbReference type="ARBA" id="ARBA00022679"/>
    </source>
</evidence>
<feature type="compositionally biased region" description="Polar residues" evidence="9">
    <location>
        <begin position="421"/>
        <end position="430"/>
    </location>
</feature>
<feature type="region of interest" description="Disordered" evidence="9">
    <location>
        <begin position="420"/>
        <end position="528"/>
    </location>
</feature>
<feature type="compositionally biased region" description="Low complexity" evidence="9">
    <location>
        <begin position="480"/>
        <end position="494"/>
    </location>
</feature>
<evidence type="ECO:0000313" key="11">
    <source>
        <dbReference type="EMBL" id="KAK3670823.1"/>
    </source>
</evidence>
<evidence type="ECO:0000256" key="6">
    <source>
        <dbReference type="ARBA" id="ARBA00022786"/>
    </source>
</evidence>
<dbReference type="GO" id="GO:0016567">
    <property type="term" value="P:protein ubiquitination"/>
    <property type="evidence" value="ECO:0007669"/>
    <property type="project" value="UniProtKB-ARBA"/>
</dbReference>
<comment type="caution">
    <text evidence="11">The sequence shown here is derived from an EMBL/GenBank/DDBJ whole genome shotgun (WGS) entry which is preliminary data.</text>
</comment>
<dbReference type="SMART" id="SM00184">
    <property type="entry name" value="RING"/>
    <property type="match status" value="1"/>
</dbReference>
<evidence type="ECO:0000256" key="9">
    <source>
        <dbReference type="SAM" id="MobiDB-lite"/>
    </source>
</evidence>
<keyword evidence="6" id="KW-0833">Ubl conjugation pathway</keyword>
<feature type="compositionally biased region" description="Polar residues" evidence="9">
    <location>
        <begin position="453"/>
        <end position="466"/>
    </location>
</feature>
<feature type="compositionally biased region" description="Low complexity" evidence="9">
    <location>
        <begin position="143"/>
        <end position="184"/>
    </location>
</feature>
<keyword evidence="12" id="KW-1185">Reference proteome</keyword>
<keyword evidence="3" id="KW-0808">Transferase</keyword>
<dbReference type="GO" id="GO:0006511">
    <property type="term" value="P:ubiquitin-dependent protein catabolic process"/>
    <property type="evidence" value="ECO:0007669"/>
    <property type="project" value="TreeGrafter"/>
</dbReference>
<evidence type="ECO:0000256" key="4">
    <source>
        <dbReference type="ARBA" id="ARBA00022723"/>
    </source>
</evidence>
<keyword evidence="7" id="KW-0862">Zinc</keyword>
<reference evidence="11" key="1">
    <citation type="submission" date="2023-07" db="EMBL/GenBank/DDBJ databases">
        <title>Black Yeasts Isolated from many extreme environments.</title>
        <authorList>
            <person name="Coleine C."/>
            <person name="Stajich J.E."/>
            <person name="Selbmann L."/>
        </authorList>
    </citation>
    <scope>NUCLEOTIDE SEQUENCE</scope>
    <source>
        <strain evidence="11">CCFEE 5485</strain>
    </source>
</reference>
<feature type="region of interest" description="Disordered" evidence="9">
    <location>
        <begin position="143"/>
        <end position="245"/>
    </location>
</feature>
<evidence type="ECO:0000256" key="1">
    <source>
        <dbReference type="ARBA" id="ARBA00000900"/>
    </source>
</evidence>
<dbReference type="GO" id="GO:0008270">
    <property type="term" value="F:zinc ion binding"/>
    <property type="evidence" value="ECO:0007669"/>
    <property type="project" value="UniProtKB-KW"/>
</dbReference>
<keyword evidence="5 8" id="KW-0863">Zinc-finger</keyword>
<feature type="region of interest" description="Disordered" evidence="9">
    <location>
        <begin position="47"/>
        <end position="67"/>
    </location>
</feature>
<evidence type="ECO:0000256" key="8">
    <source>
        <dbReference type="PROSITE-ProRule" id="PRU00175"/>
    </source>
</evidence>
<dbReference type="GO" id="GO:0005634">
    <property type="term" value="C:nucleus"/>
    <property type="evidence" value="ECO:0007669"/>
    <property type="project" value="TreeGrafter"/>
</dbReference>
<dbReference type="EC" id="2.3.2.27" evidence="2"/>
<dbReference type="Gene3D" id="3.30.40.10">
    <property type="entry name" value="Zinc/RING finger domain, C3HC4 (zinc finger)"/>
    <property type="match status" value="1"/>
</dbReference>
<feature type="compositionally biased region" description="Gly residues" evidence="9">
    <location>
        <begin position="508"/>
        <end position="528"/>
    </location>
</feature>
<proteinExistence type="predicted"/>
<comment type="catalytic activity">
    <reaction evidence="1">
        <text>S-ubiquitinyl-[E2 ubiquitin-conjugating enzyme]-L-cysteine + [acceptor protein]-L-lysine = [E2 ubiquitin-conjugating enzyme]-L-cysteine + N(6)-ubiquitinyl-[acceptor protein]-L-lysine.</text>
        <dbReference type="EC" id="2.3.2.27"/>
    </reaction>
</comment>